<dbReference type="Proteomes" id="UP000690515">
    <property type="component" value="Unassembled WGS sequence"/>
</dbReference>
<feature type="chain" id="PRO_5045600117" evidence="1">
    <location>
        <begin position="20"/>
        <end position="121"/>
    </location>
</feature>
<reference evidence="2 3" key="1">
    <citation type="submission" date="2021-04" db="EMBL/GenBank/DDBJ databases">
        <authorList>
            <person name="Pira H."/>
            <person name="Risdian C."/>
            <person name="Wink J."/>
        </authorList>
    </citation>
    <scope>NUCLEOTIDE SEQUENCE [LARGE SCALE GENOMIC DNA]</scope>
    <source>
        <strain evidence="2 3">WH53</strain>
    </source>
</reference>
<name>A0ABS5ZBA9_9GAMM</name>
<keyword evidence="3" id="KW-1185">Reference proteome</keyword>
<evidence type="ECO:0000256" key="1">
    <source>
        <dbReference type="SAM" id="SignalP"/>
    </source>
</evidence>
<organism evidence="2 3">
    <name type="scientific">Zooshikella harenae</name>
    <dbReference type="NCBI Taxonomy" id="2827238"/>
    <lineage>
        <taxon>Bacteria</taxon>
        <taxon>Pseudomonadati</taxon>
        <taxon>Pseudomonadota</taxon>
        <taxon>Gammaproteobacteria</taxon>
        <taxon>Oceanospirillales</taxon>
        <taxon>Zooshikellaceae</taxon>
        <taxon>Zooshikella</taxon>
    </lineage>
</organism>
<gene>
    <name evidence="2" type="ORF">KCG35_09790</name>
</gene>
<keyword evidence="1" id="KW-0732">Signal</keyword>
<feature type="signal peptide" evidence="1">
    <location>
        <begin position="1"/>
        <end position="19"/>
    </location>
</feature>
<evidence type="ECO:0000313" key="2">
    <source>
        <dbReference type="EMBL" id="MBU2711352.1"/>
    </source>
</evidence>
<dbReference type="EMBL" id="JAGSOY010000018">
    <property type="protein sequence ID" value="MBU2711352.1"/>
    <property type="molecule type" value="Genomic_DNA"/>
</dbReference>
<comment type="caution">
    <text evidence="2">The sequence shown here is derived from an EMBL/GenBank/DDBJ whole genome shotgun (WGS) entry which is preliminary data.</text>
</comment>
<dbReference type="RefSeq" id="WP_215819514.1">
    <property type="nucleotide sequence ID" value="NZ_JAGSOY010000018.1"/>
</dbReference>
<evidence type="ECO:0000313" key="3">
    <source>
        <dbReference type="Proteomes" id="UP000690515"/>
    </source>
</evidence>
<protein>
    <submittedName>
        <fullName evidence="2">Uncharacterized protein</fullName>
    </submittedName>
</protein>
<proteinExistence type="predicted"/>
<accession>A0ABS5ZBA9</accession>
<sequence length="121" mass="13210">MKIKSLIAACFVLSTQAFAQDVTVTNGYGPATLYGGFSIQGEELVTTAVYACNAGLFKVYADTTRDPLKLTVVKTGDGIDCMMVPYPHELKLKLPKVRDKETGSFVVADKFVLTNTFKKTF</sequence>